<dbReference type="AlphaFoldDB" id="A0A3M7PFH2"/>
<sequence>MDSQPTLLILITDEPGIISDIPLDPPLRKTNQGHASVYFELSTDFNYSHSFDSCKLDYRNGNLILSRIDWYGLFKNKSTGEAYREFLVKYNEACEECIPIRKSQTKNRPPWFNRKVERMVKTKRDLWHSCRRTNWRNLELVCEYKRVRNELRKQIRHK</sequence>
<reference evidence="1 2" key="1">
    <citation type="journal article" date="2018" name="Sci. Rep.">
        <title>Genomic signatures of local adaptation to the degree of environmental predictability in rotifers.</title>
        <authorList>
            <person name="Franch-Gras L."/>
            <person name="Hahn C."/>
            <person name="Garcia-Roger E.M."/>
            <person name="Carmona M.J."/>
            <person name="Serra M."/>
            <person name="Gomez A."/>
        </authorList>
    </citation>
    <scope>NUCLEOTIDE SEQUENCE [LARGE SCALE GENOMIC DNA]</scope>
    <source>
        <strain evidence="1">HYR1</strain>
    </source>
</reference>
<dbReference type="Proteomes" id="UP000276133">
    <property type="component" value="Unassembled WGS sequence"/>
</dbReference>
<comment type="caution">
    <text evidence="1">The sequence shown here is derived from an EMBL/GenBank/DDBJ whole genome shotgun (WGS) entry which is preliminary data.</text>
</comment>
<keyword evidence="2" id="KW-1185">Reference proteome</keyword>
<keyword evidence="1" id="KW-0808">Transferase</keyword>
<evidence type="ECO:0000313" key="1">
    <source>
        <dbReference type="EMBL" id="RMZ97865.1"/>
    </source>
</evidence>
<dbReference type="GO" id="GO:0003964">
    <property type="term" value="F:RNA-directed DNA polymerase activity"/>
    <property type="evidence" value="ECO:0007669"/>
    <property type="project" value="UniProtKB-KW"/>
</dbReference>
<proteinExistence type="predicted"/>
<keyword evidence="1" id="KW-0548">Nucleotidyltransferase</keyword>
<keyword evidence="1" id="KW-0695">RNA-directed DNA polymerase</keyword>
<evidence type="ECO:0000313" key="2">
    <source>
        <dbReference type="Proteomes" id="UP000276133"/>
    </source>
</evidence>
<name>A0A3M7PFH2_BRAPC</name>
<gene>
    <name evidence="1" type="ORF">BpHYR1_022814</name>
</gene>
<organism evidence="1 2">
    <name type="scientific">Brachionus plicatilis</name>
    <name type="common">Marine rotifer</name>
    <name type="synonym">Brachionus muelleri</name>
    <dbReference type="NCBI Taxonomy" id="10195"/>
    <lineage>
        <taxon>Eukaryota</taxon>
        <taxon>Metazoa</taxon>
        <taxon>Spiralia</taxon>
        <taxon>Gnathifera</taxon>
        <taxon>Rotifera</taxon>
        <taxon>Eurotatoria</taxon>
        <taxon>Monogononta</taxon>
        <taxon>Pseudotrocha</taxon>
        <taxon>Ploima</taxon>
        <taxon>Brachionidae</taxon>
        <taxon>Brachionus</taxon>
    </lineage>
</organism>
<protein>
    <submittedName>
        <fullName evidence="1">RNA-directed DNA polymerase from mobile element jockey-like</fullName>
    </submittedName>
</protein>
<dbReference type="EMBL" id="REGN01011131">
    <property type="protein sequence ID" value="RMZ97865.1"/>
    <property type="molecule type" value="Genomic_DNA"/>
</dbReference>
<accession>A0A3M7PFH2</accession>